<evidence type="ECO:0000313" key="3">
    <source>
        <dbReference type="EMBL" id="KAJ6849886.1"/>
    </source>
</evidence>
<feature type="compositionally biased region" description="Basic and acidic residues" evidence="1">
    <location>
        <begin position="244"/>
        <end position="256"/>
    </location>
</feature>
<evidence type="ECO:0000313" key="4">
    <source>
        <dbReference type="Proteomes" id="UP001140949"/>
    </source>
</evidence>
<dbReference type="EMBL" id="JANAVB010009198">
    <property type="protein sequence ID" value="KAJ6840726.1"/>
    <property type="molecule type" value="Genomic_DNA"/>
</dbReference>
<name>A0AAX6I9E2_IRIPA</name>
<dbReference type="PANTHER" id="PTHR35486:SF1">
    <property type="entry name" value="OS02G0689500 PROTEIN"/>
    <property type="match status" value="1"/>
</dbReference>
<comment type="caution">
    <text evidence="3">The sequence shown here is derived from an EMBL/GenBank/DDBJ whole genome shotgun (WGS) entry which is preliminary data.</text>
</comment>
<proteinExistence type="predicted"/>
<dbReference type="AlphaFoldDB" id="A0AAX6I9E2"/>
<accession>A0AAX6I9E2</accession>
<evidence type="ECO:0000313" key="2">
    <source>
        <dbReference type="EMBL" id="KAJ6840726.1"/>
    </source>
</evidence>
<feature type="compositionally biased region" description="Basic and acidic residues" evidence="1">
    <location>
        <begin position="140"/>
        <end position="150"/>
    </location>
</feature>
<feature type="region of interest" description="Disordered" evidence="1">
    <location>
        <begin position="208"/>
        <end position="256"/>
    </location>
</feature>
<feature type="region of interest" description="Disordered" evidence="1">
    <location>
        <begin position="33"/>
        <end position="71"/>
    </location>
</feature>
<sequence length="256" mass="27774">MTKCRIHPYEFGAGVCASCLRERLLAVIAARECSSDSPEPPPPPHVLQQSVSPHAGHRHSVGSGPSPARTHRHQRFFSTPQVGPFFDYDRDLAGGGAAVGGKKRPSILSLLFGSRTPRSGEFRRSASWILGLLPGRRSSRRSDLPPDKSRSFPRGMSPERYDDADSVTPGRRRQETTPVRRFPPASPARGGIGVSGFAMCLSPLVRASPKPPAEVGFSAAADPRGCGGGTLDRRHRHQVSLEPSRSRKLADMGRFR</sequence>
<organism evidence="3 4">
    <name type="scientific">Iris pallida</name>
    <name type="common">Sweet iris</name>
    <dbReference type="NCBI Taxonomy" id="29817"/>
    <lineage>
        <taxon>Eukaryota</taxon>
        <taxon>Viridiplantae</taxon>
        <taxon>Streptophyta</taxon>
        <taxon>Embryophyta</taxon>
        <taxon>Tracheophyta</taxon>
        <taxon>Spermatophyta</taxon>
        <taxon>Magnoliopsida</taxon>
        <taxon>Liliopsida</taxon>
        <taxon>Asparagales</taxon>
        <taxon>Iridaceae</taxon>
        <taxon>Iridoideae</taxon>
        <taxon>Irideae</taxon>
        <taxon>Iris</taxon>
    </lineage>
</organism>
<evidence type="ECO:0000256" key="1">
    <source>
        <dbReference type="SAM" id="MobiDB-lite"/>
    </source>
</evidence>
<reference evidence="3" key="1">
    <citation type="journal article" date="2023" name="GigaByte">
        <title>Genome assembly of the bearded iris, Iris pallida Lam.</title>
        <authorList>
            <person name="Bruccoleri R.E."/>
            <person name="Oakeley E.J."/>
            <person name="Faust A.M.E."/>
            <person name="Altorfer M."/>
            <person name="Dessus-Babus S."/>
            <person name="Burckhardt D."/>
            <person name="Oertli M."/>
            <person name="Naumann U."/>
            <person name="Petersen F."/>
            <person name="Wong J."/>
        </authorList>
    </citation>
    <scope>NUCLEOTIDE SEQUENCE</scope>
    <source>
        <strain evidence="3">GSM-AAB239-AS_SAM_17_03QT</strain>
    </source>
</reference>
<dbReference type="PANTHER" id="PTHR35486">
    <property type="entry name" value="EXPRESSED PROTEIN"/>
    <property type="match status" value="1"/>
</dbReference>
<dbReference type="Proteomes" id="UP001140949">
    <property type="component" value="Unassembled WGS sequence"/>
</dbReference>
<keyword evidence="4" id="KW-1185">Reference proteome</keyword>
<dbReference type="EMBL" id="JANAVB010003398">
    <property type="protein sequence ID" value="KAJ6849886.1"/>
    <property type="molecule type" value="Genomic_DNA"/>
</dbReference>
<reference evidence="3" key="2">
    <citation type="submission" date="2023-04" db="EMBL/GenBank/DDBJ databases">
        <authorList>
            <person name="Bruccoleri R.E."/>
            <person name="Oakeley E.J."/>
            <person name="Faust A.-M."/>
            <person name="Dessus-Babus S."/>
            <person name="Altorfer M."/>
            <person name="Burckhardt D."/>
            <person name="Oertli M."/>
            <person name="Naumann U."/>
            <person name="Petersen F."/>
            <person name="Wong J."/>
        </authorList>
    </citation>
    <scope>NUCLEOTIDE SEQUENCE</scope>
    <source>
        <strain evidence="3">GSM-AAB239-AS_SAM_17_03QT</strain>
        <tissue evidence="3">Leaf</tissue>
    </source>
</reference>
<protein>
    <submittedName>
        <fullName evidence="3">Uncharacterized protein</fullName>
    </submittedName>
</protein>
<gene>
    <name evidence="2" type="ORF">M6B38_118355</name>
    <name evidence="3" type="ORF">M6B38_268680</name>
</gene>
<feature type="region of interest" description="Disordered" evidence="1">
    <location>
        <begin position="136"/>
        <end position="188"/>
    </location>
</feature>